<dbReference type="Pfam" id="PF01047">
    <property type="entry name" value="MarR"/>
    <property type="match status" value="1"/>
</dbReference>
<dbReference type="GO" id="GO:0003700">
    <property type="term" value="F:DNA-binding transcription factor activity"/>
    <property type="evidence" value="ECO:0007669"/>
    <property type="project" value="InterPro"/>
</dbReference>
<dbReference type="OrthoDB" id="7502947at2"/>
<name>A0A4Z0F6K1_9GAMM</name>
<dbReference type="EMBL" id="SRIO01000015">
    <property type="protein sequence ID" value="TFZ81811.1"/>
    <property type="molecule type" value="Genomic_DNA"/>
</dbReference>
<dbReference type="GO" id="GO:0006950">
    <property type="term" value="P:response to stress"/>
    <property type="evidence" value="ECO:0007669"/>
    <property type="project" value="TreeGrafter"/>
</dbReference>
<dbReference type="SUPFAM" id="SSF46785">
    <property type="entry name" value="Winged helix' DNA-binding domain"/>
    <property type="match status" value="1"/>
</dbReference>
<keyword evidence="3" id="KW-1185">Reference proteome</keyword>
<feature type="domain" description="HTH marR-type" evidence="1">
    <location>
        <begin position="39"/>
        <end position="171"/>
    </location>
</feature>
<evidence type="ECO:0000259" key="1">
    <source>
        <dbReference type="PROSITE" id="PS50995"/>
    </source>
</evidence>
<dbReference type="PROSITE" id="PS50995">
    <property type="entry name" value="HTH_MARR_2"/>
    <property type="match status" value="1"/>
</dbReference>
<accession>A0A4Z0F6K1</accession>
<dbReference type="Proteomes" id="UP000297890">
    <property type="component" value="Unassembled WGS sequence"/>
</dbReference>
<dbReference type="InterPro" id="IPR000835">
    <property type="entry name" value="HTH_MarR-typ"/>
</dbReference>
<evidence type="ECO:0000313" key="3">
    <source>
        <dbReference type="Proteomes" id="UP000297890"/>
    </source>
</evidence>
<organism evidence="2 3">
    <name type="scientific">Candidatus Macondimonas diazotrophica</name>
    <dbReference type="NCBI Taxonomy" id="2305248"/>
    <lineage>
        <taxon>Bacteria</taxon>
        <taxon>Pseudomonadati</taxon>
        <taxon>Pseudomonadota</taxon>
        <taxon>Gammaproteobacteria</taxon>
        <taxon>Chromatiales</taxon>
        <taxon>Ectothiorhodospiraceae</taxon>
        <taxon>Candidatus Macondimonas</taxon>
    </lineage>
</organism>
<sequence length="200" mass="22431">MTNPSWRDRQAAWSADLGALLESWSRHCRISRESSVEVIAEVLVALRRIMRATDLRSRHLMKTAGLTAPQLLVLRTIHQKGEITVGDLARQISLSQGTVTSILDRLSARRLIVRERARSDKRKVFLRLGPDGEDVLRDAPQPLQEHFIREFNALQSWEQHMILAALQRVAGMMDAGHIDAAPMLAIGALDQQELSSSPES</sequence>
<dbReference type="InterPro" id="IPR036388">
    <property type="entry name" value="WH-like_DNA-bd_sf"/>
</dbReference>
<dbReference type="AlphaFoldDB" id="A0A4Z0F6K1"/>
<dbReference type="InterPro" id="IPR039422">
    <property type="entry name" value="MarR/SlyA-like"/>
</dbReference>
<dbReference type="Gene3D" id="1.10.10.10">
    <property type="entry name" value="Winged helix-like DNA-binding domain superfamily/Winged helix DNA-binding domain"/>
    <property type="match status" value="1"/>
</dbReference>
<evidence type="ECO:0000313" key="2">
    <source>
        <dbReference type="EMBL" id="TFZ81811.1"/>
    </source>
</evidence>
<dbReference type="PANTHER" id="PTHR33164">
    <property type="entry name" value="TRANSCRIPTIONAL REGULATOR, MARR FAMILY"/>
    <property type="match status" value="1"/>
</dbReference>
<gene>
    <name evidence="2" type="ORF">E4680_10915</name>
</gene>
<comment type="caution">
    <text evidence="2">The sequence shown here is derived from an EMBL/GenBank/DDBJ whole genome shotgun (WGS) entry which is preliminary data.</text>
</comment>
<dbReference type="PANTHER" id="PTHR33164:SF89">
    <property type="entry name" value="MARR FAMILY REGULATORY PROTEIN"/>
    <property type="match status" value="1"/>
</dbReference>
<proteinExistence type="predicted"/>
<protein>
    <submittedName>
        <fullName evidence="2">MarR family transcriptional regulator</fullName>
    </submittedName>
</protein>
<reference evidence="2 3" key="1">
    <citation type="journal article" date="2019" name="ISME J.">
        <title>Candidatus Macondimonas diazotrophica, a novel gammaproteobacterial genus dominating crude-oil-contaminated coastal sediments.</title>
        <authorList>
            <person name="Karthikeyan S."/>
            <person name="Konstantinidis K."/>
        </authorList>
    </citation>
    <scope>NUCLEOTIDE SEQUENCE [LARGE SCALE GENOMIC DNA]</scope>
    <source>
        <strain evidence="2 3">KTK01</strain>
    </source>
</reference>
<dbReference type="SMART" id="SM00347">
    <property type="entry name" value="HTH_MARR"/>
    <property type="match status" value="1"/>
</dbReference>
<dbReference type="InterPro" id="IPR036390">
    <property type="entry name" value="WH_DNA-bd_sf"/>
</dbReference>